<reference evidence="9" key="1">
    <citation type="submission" date="2023-06" db="EMBL/GenBank/DDBJ databases">
        <title>Draft genome sequence of Nocardioides sp. SOB77.</title>
        <authorList>
            <person name="Zhang G."/>
        </authorList>
    </citation>
    <scope>NUCLEOTIDE SEQUENCE</scope>
    <source>
        <strain evidence="9">SOB77</strain>
    </source>
</reference>
<sequence>MAVQLFERPTRQQPGTGPGQPGRGNRPRERRWRVTERLEERGRPSRSLVVALVLACLSLITLDSATGEDSPVEPVRRVVGEVFGPVEVGAAAVVRPFVAVPDWFRTHGDLRGDIGELEAENARLRAEVNSADYDRNRLAEYDGLTAAAGDLGYSLVPARVVGLGPAQSFSSTVTIDAGSQSGLRPDMTVLNNDGLVGRVVRVTRTTATVLLIVDPDSVVGGRVGSSMELGSVRGRGQLGSTGRLDLELIDESDVPRQDDAVVTWGSEGGAPYVSGVPIGRVTAVYSSLRETAQRAVIEPYVDFAALDVVGVVVPSGTASDRAVIEADGSVR</sequence>
<dbReference type="PIRSF" id="PIRSF038471">
    <property type="entry name" value="MreC"/>
    <property type="match status" value="1"/>
</dbReference>
<evidence type="ECO:0000256" key="1">
    <source>
        <dbReference type="ARBA" id="ARBA00009369"/>
    </source>
</evidence>
<feature type="coiled-coil region" evidence="6">
    <location>
        <begin position="107"/>
        <end position="134"/>
    </location>
</feature>
<comment type="function">
    <text evidence="5">Involved in formation and maintenance of cell shape.</text>
</comment>
<protein>
    <recommendedName>
        <fullName evidence="2 5">Cell shape-determining protein MreC</fullName>
    </recommendedName>
    <alternativeName>
        <fullName evidence="4 5">Cell shape protein MreC</fullName>
    </alternativeName>
</protein>
<evidence type="ECO:0000256" key="7">
    <source>
        <dbReference type="SAM" id="MobiDB-lite"/>
    </source>
</evidence>
<keyword evidence="10" id="KW-1185">Reference proteome</keyword>
<feature type="domain" description="Rod shape-determining protein MreC beta-barrel core" evidence="8">
    <location>
        <begin position="167"/>
        <end position="312"/>
    </location>
</feature>
<dbReference type="InterPro" id="IPR042175">
    <property type="entry name" value="Cell/Rod_MreC_2"/>
</dbReference>
<evidence type="ECO:0000313" key="9">
    <source>
        <dbReference type="EMBL" id="MDN4172700.1"/>
    </source>
</evidence>
<evidence type="ECO:0000256" key="3">
    <source>
        <dbReference type="ARBA" id="ARBA00022960"/>
    </source>
</evidence>
<evidence type="ECO:0000256" key="2">
    <source>
        <dbReference type="ARBA" id="ARBA00013855"/>
    </source>
</evidence>
<comment type="similarity">
    <text evidence="1 5">Belongs to the MreC family.</text>
</comment>
<dbReference type="Proteomes" id="UP001168620">
    <property type="component" value="Unassembled WGS sequence"/>
</dbReference>
<proteinExistence type="inferred from homology"/>
<organism evidence="9 10">
    <name type="scientific">Nocardioides oceani</name>
    <dbReference type="NCBI Taxonomy" id="3058369"/>
    <lineage>
        <taxon>Bacteria</taxon>
        <taxon>Bacillati</taxon>
        <taxon>Actinomycetota</taxon>
        <taxon>Actinomycetes</taxon>
        <taxon>Propionibacteriales</taxon>
        <taxon>Nocardioidaceae</taxon>
        <taxon>Nocardioides</taxon>
    </lineage>
</organism>
<dbReference type="PANTHER" id="PTHR34138">
    <property type="entry name" value="CELL SHAPE-DETERMINING PROTEIN MREC"/>
    <property type="match status" value="1"/>
</dbReference>
<dbReference type="PANTHER" id="PTHR34138:SF1">
    <property type="entry name" value="CELL SHAPE-DETERMINING PROTEIN MREC"/>
    <property type="match status" value="1"/>
</dbReference>
<evidence type="ECO:0000256" key="4">
    <source>
        <dbReference type="ARBA" id="ARBA00032089"/>
    </source>
</evidence>
<evidence type="ECO:0000313" key="10">
    <source>
        <dbReference type="Proteomes" id="UP001168620"/>
    </source>
</evidence>
<dbReference type="EMBL" id="JAUHJQ010000002">
    <property type="protein sequence ID" value="MDN4172700.1"/>
    <property type="molecule type" value="Genomic_DNA"/>
</dbReference>
<name>A0ABT8FE21_9ACTN</name>
<keyword evidence="6" id="KW-0175">Coiled coil</keyword>
<evidence type="ECO:0000259" key="8">
    <source>
        <dbReference type="Pfam" id="PF04085"/>
    </source>
</evidence>
<dbReference type="Gene3D" id="2.40.10.340">
    <property type="entry name" value="Rod shape-determining protein MreC, domain 1"/>
    <property type="match status" value="1"/>
</dbReference>
<dbReference type="InterPro" id="IPR042177">
    <property type="entry name" value="Cell/Rod_1"/>
</dbReference>
<dbReference type="InterPro" id="IPR055342">
    <property type="entry name" value="MreC_beta-barrel_core"/>
</dbReference>
<dbReference type="RefSeq" id="WP_300951616.1">
    <property type="nucleotide sequence ID" value="NZ_JAUHJQ010000002.1"/>
</dbReference>
<gene>
    <name evidence="9" type="primary">mreC</name>
    <name evidence="9" type="ORF">QWY28_07100</name>
</gene>
<keyword evidence="3 5" id="KW-0133">Cell shape</keyword>
<dbReference type="InterPro" id="IPR007221">
    <property type="entry name" value="MreC"/>
</dbReference>
<dbReference type="Pfam" id="PF04085">
    <property type="entry name" value="MreC"/>
    <property type="match status" value="1"/>
</dbReference>
<evidence type="ECO:0000256" key="6">
    <source>
        <dbReference type="SAM" id="Coils"/>
    </source>
</evidence>
<accession>A0ABT8FE21</accession>
<comment type="caution">
    <text evidence="9">The sequence shown here is derived from an EMBL/GenBank/DDBJ whole genome shotgun (WGS) entry which is preliminary data.</text>
</comment>
<feature type="region of interest" description="Disordered" evidence="7">
    <location>
        <begin position="1"/>
        <end position="29"/>
    </location>
</feature>
<evidence type="ECO:0000256" key="5">
    <source>
        <dbReference type="PIRNR" id="PIRNR038471"/>
    </source>
</evidence>
<dbReference type="Gene3D" id="2.40.10.350">
    <property type="entry name" value="Rod shape-determining protein MreC, domain 2"/>
    <property type="match status" value="1"/>
</dbReference>